<keyword evidence="2" id="KW-0732">Signal</keyword>
<evidence type="ECO:0000256" key="2">
    <source>
        <dbReference type="ARBA" id="ARBA00022729"/>
    </source>
</evidence>
<keyword evidence="3" id="KW-0472">Membrane</keyword>
<dbReference type="SMART" id="SM00062">
    <property type="entry name" value="PBPb"/>
    <property type="match status" value="1"/>
</dbReference>
<dbReference type="STRING" id="313628.LNTAR_23774"/>
<dbReference type="InterPro" id="IPR023346">
    <property type="entry name" value="Lysozyme-like_dom_sf"/>
</dbReference>
<proteinExistence type="predicted"/>
<comment type="subcellular location">
    <subcellularLocation>
        <location evidence="1">Cell outer membrane</location>
        <topology evidence="1">Peripheral membrane protein</topology>
    </subcellularLocation>
</comment>
<organism evidence="5 6">
    <name type="scientific">Lentisphaera araneosa HTCC2155</name>
    <dbReference type="NCBI Taxonomy" id="313628"/>
    <lineage>
        <taxon>Bacteria</taxon>
        <taxon>Pseudomonadati</taxon>
        <taxon>Lentisphaerota</taxon>
        <taxon>Lentisphaeria</taxon>
        <taxon>Lentisphaerales</taxon>
        <taxon>Lentisphaeraceae</taxon>
        <taxon>Lentisphaera</taxon>
    </lineage>
</organism>
<accession>A6DS82</accession>
<dbReference type="EMBL" id="ABCK01000028">
    <property type="protein sequence ID" value="EDM25542.1"/>
    <property type="molecule type" value="Genomic_DNA"/>
</dbReference>
<evidence type="ECO:0000313" key="6">
    <source>
        <dbReference type="Proteomes" id="UP000004947"/>
    </source>
</evidence>
<dbReference type="PANTHER" id="PTHR35936">
    <property type="entry name" value="MEMBRANE-BOUND LYTIC MUREIN TRANSGLYCOSYLASE F"/>
    <property type="match status" value="1"/>
</dbReference>
<sequence>MYKKILKLTAPLICTISLIVLCNDAKEKKSTEGTYLEVIKPLVDKKLATWEDIKHGKNLRILVTPSRTNFFIAKDKARGFEYEMFEELEKDLQKSLELKNFQVTYIPVAHNKLISSLMQGYGDVAAALLTITPERQKLIDFSSPYFQGISEVLLRHKSAPPVKSMEDLSGKEVFVADGSSYLSSLKKLNRRLASENIAPVNIITLDELNTGDVLELLNTGLFHYTFADHNLAELWKSVLPNILIDPEIQIGKNKEIAWAIRKNSPQLKAHLDRFAQKHRQGSLLGNIFFKRYYQRPYWVDNALLSNLGKLEKYKKFFQEAAEKYDLNWVFLAMQAYQESSLNPNAKSHAGAIGIMQLLPSTAKDMGVKDIYDPYQNIMGGAKYLDWIRARYFSDLPKDEQLCFYLAAYNAGFRTVQNWRKDAKSLGYNPNIWFGHVEHVALQKTGLEPVRYVSNITKAFTAISQYYKIAAEKAKLIEDAKEKVGKIGK</sequence>
<evidence type="ECO:0000313" key="5">
    <source>
        <dbReference type="EMBL" id="EDM25542.1"/>
    </source>
</evidence>
<evidence type="ECO:0000256" key="3">
    <source>
        <dbReference type="ARBA" id="ARBA00023237"/>
    </source>
</evidence>
<dbReference type="Pfam" id="PF01464">
    <property type="entry name" value="SLT"/>
    <property type="match status" value="1"/>
</dbReference>
<evidence type="ECO:0000256" key="1">
    <source>
        <dbReference type="ARBA" id="ARBA00004339"/>
    </source>
</evidence>
<protein>
    <submittedName>
        <fullName evidence="5">Amino-acid abc transporter binding protein</fullName>
    </submittedName>
</protein>
<dbReference type="CDD" id="cd01009">
    <property type="entry name" value="PBP2_YfhD_N"/>
    <property type="match status" value="1"/>
</dbReference>
<dbReference type="Proteomes" id="UP000004947">
    <property type="component" value="Unassembled WGS sequence"/>
</dbReference>
<dbReference type="InterPro" id="IPR008258">
    <property type="entry name" value="Transglycosylase_SLT_dom_1"/>
</dbReference>
<gene>
    <name evidence="5" type="ORF">LNTAR_23774</name>
</gene>
<dbReference type="InterPro" id="IPR001638">
    <property type="entry name" value="Solute-binding_3/MltF_N"/>
</dbReference>
<reference evidence="5 6" key="1">
    <citation type="journal article" date="2010" name="J. Bacteriol.">
        <title>Genome sequence of Lentisphaera araneosa HTCC2155T, the type species of the order Lentisphaerales in the phylum Lentisphaerae.</title>
        <authorList>
            <person name="Thrash J.C."/>
            <person name="Cho J.C."/>
            <person name="Vergin K.L."/>
            <person name="Morris R.M."/>
            <person name="Giovannoni S.J."/>
        </authorList>
    </citation>
    <scope>NUCLEOTIDE SEQUENCE [LARGE SCALE GENOMIC DNA]</scope>
    <source>
        <strain evidence="5 6">HTCC2155</strain>
    </source>
</reference>
<keyword evidence="3" id="KW-0998">Cell outer membrane</keyword>
<dbReference type="SUPFAM" id="SSF53850">
    <property type="entry name" value="Periplasmic binding protein-like II"/>
    <property type="match status" value="1"/>
</dbReference>
<dbReference type="Gene3D" id="3.40.190.10">
    <property type="entry name" value="Periplasmic binding protein-like II"/>
    <property type="match status" value="2"/>
</dbReference>
<dbReference type="CDD" id="cd13403">
    <property type="entry name" value="MLTF-like"/>
    <property type="match status" value="1"/>
</dbReference>
<feature type="domain" description="Solute-binding protein family 3/N-terminal" evidence="4">
    <location>
        <begin position="58"/>
        <end position="291"/>
    </location>
</feature>
<dbReference type="PANTHER" id="PTHR35936:SF32">
    <property type="entry name" value="MEMBRANE-BOUND LYTIC MUREIN TRANSGLYCOSYLASE F"/>
    <property type="match status" value="1"/>
</dbReference>
<dbReference type="AlphaFoldDB" id="A6DS82"/>
<dbReference type="GO" id="GO:0009279">
    <property type="term" value="C:cell outer membrane"/>
    <property type="evidence" value="ECO:0007669"/>
    <property type="project" value="UniProtKB-SubCell"/>
</dbReference>
<dbReference type="SUPFAM" id="SSF53955">
    <property type="entry name" value="Lysozyme-like"/>
    <property type="match status" value="1"/>
</dbReference>
<dbReference type="eggNOG" id="COG4623">
    <property type="taxonomic scope" value="Bacteria"/>
</dbReference>
<dbReference type="OrthoDB" id="9815002at2"/>
<dbReference type="Gene3D" id="1.10.530.10">
    <property type="match status" value="1"/>
</dbReference>
<evidence type="ECO:0000259" key="4">
    <source>
        <dbReference type="SMART" id="SM00062"/>
    </source>
</evidence>
<comment type="caution">
    <text evidence="5">The sequence shown here is derived from an EMBL/GenBank/DDBJ whole genome shotgun (WGS) entry which is preliminary data.</text>
</comment>
<keyword evidence="6" id="KW-1185">Reference proteome</keyword>
<dbReference type="Pfam" id="PF00497">
    <property type="entry name" value="SBP_bac_3"/>
    <property type="match status" value="1"/>
</dbReference>
<name>A6DS82_9BACT</name>